<dbReference type="RefSeq" id="WP_262840949.1">
    <property type="nucleotide sequence ID" value="NZ_JANZYP010000003.1"/>
</dbReference>
<dbReference type="PROSITE" id="PS50943">
    <property type="entry name" value="HTH_CROC1"/>
    <property type="match status" value="1"/>
</dbReference>
<reference evidence="4" key="1">
    <citation type="journal article" date="2019" name="Int. J. Syst. Evol. Microbiol.">
        <title>The Global Catalogue of Microorganisms (GCM) 10K type strain sequencing project: providing services to taxonomists for standard genome sequencing and annotation.</title>
        <authorList>
            <consortium name="The Broad Institute Genomics Platform"/>
            <consortium name="The Broad Institute Genome Sequencing Center for Infectious Disease"/>
            <person name="Wu L."/>
            <person name="Ma J."/>
        </authorList>
    </citation>
    <scope>NUCLEOTIDE SEQUENCE [LARGE SCALE GENOMIC DNA]</scope>
    <source>
        <strain evidence="4">CCUG 49560</strain>
    </source>
</reference>
<dbReference type="PANTHER" id="PTHR46797">
    <property type="entry name" value="HTH-TYPE TRANSCRIPTIONAL REGULATOR"/>
    <property type="match status" value="1"/>
</dbReference>
<sequence length="401" mass="43225">MSEAGTIGERLRGARRYRGMSLQVLADRSGLSKGFLSMVENGKRSLERRSHISALADALEVSVAELTGQPYRPPPQPNGAGGHGTVPRVRIALLSSSLDEPADVRPRGLDLLLAETDQVEALCDASHYGDFGRLLPDLMPELHVMATIGDEREQAEALRALVRASHAAFYLLKDLGYLDLAQIAVQQARDAASRLDEPALVGLAAFVRSHALLPAGAYSAALSAADRAAERLQIASGDPAAVELYGMLHLSAALASVSLNRPAEADVHLAEAQATADRTGEGNVYGLHFGPTNVSVWRVALMVELGEIDKADEIARTVHPELIPSRGRQAAFYADWGRAIAQIPRRERDAVERLRQAERLAPEQIRNSPLVRETVSHLLTRSRAAAAGRDLQGLAYRFGVS</sequence>
<dbReference type="InterPro" id="IPR001387">
    <property type="entry name" value="Cro/C1-type_HTH"/>
</dbReference>
<dbReference type="EMBL" id="JBHSFN010000001">
    <property type="protein sequence ID" value="MFC4584911.1"/>
    <property type="molecule type" value="Genomic_DNA"/>
</dbReference>
<proteinExistence type="predicted"/>
<dbReference type="Proteomes" id="UP001595891">
    <property type="component" value="Unassembled WGS sequence"/>
</dbReference>
<name>A0ABV9E8T2_9ACTN</name>
<keyword evidence="4" id="KW-1185">Reference proteome</keyword>
<feature type="domain" description="HTH cro/C1-type" evidence="2">
    <location>
        <begin position="11"/>
        <end position="66"/>
    </location>
</feature>
<accession>A0ABV9E8T2</accession>
<gene>
    <name evidence="3" type="ORF">ACFO8L_02420</name>
</gene>
<dbReference type="CDD" id="cd00093">
    <property type="entry name" value="HTH_XRE"/>
    <property type="match status" value="1"/>
</dbReference>
<evidence type="ECO:0000259" key="2">
    <source>
        <dbReference type="PROSITE" id="PS50943"/>
    </source>
</evidence>
<evidence type="ECO:0000256" key="1">
    <source>
        <dbReference type="ARBA" id="ARBA00023125"/>
    </source>
</evidence>
<dbReference type="SUPFAM" id="SSF47413">
    <property type="entry name" value="lambda repressor-like DNA-binding domains"/>
    <property type="match status" value="1"/>
</dbReference>
<dbReference type="SMART" id="SM00530">
    <property type="entry name" value="HTH_XRE"/>
    <property type="match status" value="1"/>
</dbReference>
<protein>
    <submittedName>
        <fullName evidence="3">Helix-turn-helix domain-containing protein</fullName>
    </submittedName>
</protein>
<dbReference type="Gene3D" id="1.10.260.40">
    <property type="entry name" value="lambda repressor-like DNA-binding domains"/>
    <property type="match status" value="1"/>
</dbReference>
<dbReference type="PANTHER" id="PTHR46797:SF1">
    <property type="entry name" value="METHYLPHOSPHONATE SYNTHASE"/>
    <property type="match status" value="1"/>
</dbReference>
<organism evidence="3 4">
    <name type="scientific">Sphaerisporangium corydalis</name>
    <dbReference type="NCBI Taxonomy" id="1441875"/>
    <lineage>
        <taxon>Bacteria</taxon>
        <taxon>Bacillati</taxon>
        <taxon>Actinomycetota</taxon>
        <taxon>Actinomycetes</taxon>
        <taxon>Streptosporangiales</taxon>
        <taxon>Streptosporangiaceae</taxon>
        <taxon>Sphaerisporangium</taxon>
    </lineage>
</organism>
<dbReference type="InterPro" id="IPR050807">
    <property type="entry name" value="TransReg_Diox_bact_type"/>
</dbReference>
<comment type="caution">
    <text evidence="3">The sequence shown here is derived from an EMBL/GenBank/DDBJ whole genome shotgun (WGS) entry which is preliminary data.</text>
</comment>
<dbReference type="InterPro" id="IPR010982">
    <property type="entry name" value="Lambda_DNA-bd_dom_sf"/>
</dbReference>
<evidence type="ECO:0000313" key="4">
    <source>
        <dbReference type="Proteomes" id="UP001595891"/>
    </source>
</evidence>
<keyword evidence="1" id="KW-0238">DNA-binding</keyword>
<evidence type="ECO:0000313" key="3">
    <source>
        <dbReference type="EMBL" id="MFC4584911.1"/>
    </source>
</evidence>
<dbReference type="Pfam" id="PF13560">
    <property type="entry name" value="HTH_31"/>
    <property type="match status" value="1"/>
</dbReference>